<reference evidence="1 2" key="1">
    <citation type="submission" date="2010-03" db="EMBL/GenBank/DDBJ databases">
        <title>The genome sequence of Clostridiales sp. SSC/2.</title>
        <authorList>
            <consortium name="metaHIT consortium -- http://www.metahit.eu/"/>
            <person name="Pajon A."/>
            <person name="Turner K."/>
            <person name="Parkhill J."/>
            <person name="Duncan S."/>
            <person name="Flint H."/>
        </authorList>
    </citation>
    <scope>NUCLEOTIDE SEQUENCE [LARGE SCALE GENOMIC DNA]</scope>
    <source>
        <strain evidence="1 2">SSC/2</strain>
    </source>
</reference>
<organism evidence="1 2">
    <name type="scientific">Anaerostipes hadrus</name>
    <dbReference type="NCBI Taxonomy" id="649756"/>
    <lineage>
        <taxon>Bacteria</taxon>
        <taxon>Bacillati</taxon>
        <taxon>Bacillota</taxon>
        <taxon>Clostridia</taxon>
        <taxon>Lachnospirales</taxon>
        <taxon>Lachnospiraceae</taxon>
        <taxon>Anaerostipes</taxon>
    </lineage>
</organism>
<dbReference type="KEGG" id="bprl:CL2_12510"/>
<proteinExistence type="predicted"/>
<dbReference type="InterPro" id="IPR045633">
    <property type="entry name" value="DUF6414"/>
</dbReference>
<name>D4N031_ANAHA</name>
<dbReference type="PATRIC" id="fig|245018.3.peg.1567"/>
<dbReference type="Pfam" id="PF19952">
    <property type="entry name" value="DUF6414"/>
    <property type="match status" value="1"/>
</dbReference>
<protein>
    <submittedName>
        <fullName evidence="1">Uncharacterized protein</fullName>
    </submittedName>
</protein>
<dbReference type="Proteomes" id="UP000008960">
    <property type="component" value="Chromosome"/>
</dbReference>
<dbReference type="RefSeq" id="WP_008391282.1">
    <property type="nucleotide sequence ID" value="NC_021016.1"/>
</dbReference>
<dbReference type="EMBL" id="FP929061">
    <property type="protein sequence ID" value="CBL38226.1"/>
    <property type="molecule type" value="Genomic_DNA"/>
</dbReference>
<reference evidence="1 2" key="2">
    <citation type="submission" date="2010-03" db="EMBL/GenBank/DDBJ databases">
        <authorList>
            <person name="Pajon A."/>
        </authorList>
    </citation>
    <scope>NUCLEOTIDE SEQUENCE [LARGE SCALE GENOMIC DNA]</scope>
    <source>
        <strain evidence="1 2">SSC/2</strain>
    </source>
</reference>
<dbReference type="AlphaFoldDB" id="D4N031"/>
<accession>D4N031</accession>
<sequence>MSNNINSNSLIIPVYINEKIVLDMLAIMEDGFSMVSQINYTEHAESNSMQRGDVGLSTSATILSKLLKIDVSGKLGTEGNRGENENVIKEKIHTNVSLLSKFRGFLVENNILKDKLDFSKVQLGDFIEIEGKLQKNPIINYMDSFIDLFRMIDIFVKEPQLGNKNQIKNRKQQENEIIKQIQLFSDELKYSGTIDFILSNEIGTAVLSVQEQYLANDNISEILGGHFKVLGKVISVCKEKNENIDLLRKTSLSILKKDLLDEMFSGFKTDDMKQFNLPELKTKIESPAVIIMPIAIYA</sequence>
<evidence type="ECO:0000313" key="2">
    <source>
        <dbReference type="Proteomes" id="UP000008960"/>
    </source>
</evidence>
<evidence type="ECO:0000313" key="1">
    <source>
        <dbReference type="EMBL" id="CBL38226.1"/>
    </source>
</evidence>
<gene>
    <name evidence="1" type="ORF">CL2_12510</name>
</gene>